<dbReference type="EMBL" id="BMCT01000005">
    <property type="protein sequence ID" value="GGF73732.1"/>
    <property type="molecule type" value="Genomic_DNA"/>
</dbReference>
<dbReference type="RefSeq" id="WP_188581249.1">
    <property type="nucleotide sequence ID" value="NZ_BMCT01000005.1"/>
</dbReference>
<gene>
    <name evidence="1" type="ORF">GCM10007301_36920</name>
</gene>
<name>A0A917C622_9HYPH</name>
<dbReference type="Proteomes" id="UP000606044">
    <property type="component" value="Unassembled WGS sequence"/>
</dbReference>
<reference evidence="1" key="2">
    <citation type="submission" date="2020-09" db="EMBL/GenBank/DDBJ databases">
        <authorList>
            <person name="Sun Q."/>
            <person name="Sedlacek I."/>
        </authorList>
    </citation>
    <scope>NUCLEOTIDE SEQUENCE</scope>
    <source>
        <strain evidence="1">CCM 7897</strain>
    </source>
</reference>
<dbReference type="Gene3D" id="1.10.10.10">
    <property type="entry name" value="Winged helix-like DNA-binding domain superfamily/Winged helix DNA-binding domain"/>
    <property type="match status" value="1"/>
</dbReference>
<sequence length="347" mass="37072">MSDLDRRRSPALAALDDGHHIAASRDAYGTVPWRSEADTSSPAPLDPVAAVAAMAPRIAAMRAHPAFSKAMLSWADNLVGHYDGNRLLNRLLNDRERAMFALMALYLNATPDETGAGLTAGRIIGLCTETGLCSRGRAKAMLVLMRWAGYVDVKPALPGADKRQRPLVPTALFISHQTERWRAIFAAASHVDPLAGVALARLDDQDFRRIVLRYLLTRFRSGERVLDHAPALTLFAARDGGLMVLLALALSGVRDGTFPPEDTIMSPVASLGRRFHVSRAHVLKLLRDAEAAGLVERAAGASGGVRLLPPLRSAIADFFAAVFLLFLEGAAAALPQPASSGAGQPPA</sequence>
<evidence type="ECO:0000313" key="2">
    <source>
        <dbReference type="Proteomes" id="UP000606044"/>
    </source>
</evidence>
<proteinExistence type="predicted"/>
<protein>
    <submittedName>
        <fullName evidence="1">Uncharacterized protein</fullName>
    </submittedName>
</protein>
<dbReference type="InterPro" id="IPR036388">
    <property type="entry name" value="WH-like_DNA-bd_sf"/>
</dbReference>
<dbReference type="AlphaFoldDB" id="A0A917C622"/>
<reference evidence="1" key="1">
    <citation type="journal article" date="2014" name="Int. J. Syst. Evol. Microbiol.">
        <title>Complete genome sequence of Corynebacterium casei LMG S-19264T (=DSM 44701T), isolated from a smear-ripened cheese.</title>
        <authorList>
            <consortium name="US DOE Joint Genome Institute (JGI-PGF)"/>
            <person name="Walter F."/>
            <person name="Albersmeier A."/>
            <person name="Kalinowski J."/>
            <person name="Ruckert C."/>
        </authorList>
    </citation>
    <scope>NUCLEOTIDE SEQUENCE</scope>
    <source>
        <strain evidence="1">CCM 7897</strain>
    </source>
</reference>
<organism evidence="1 2">
    <name type="scientific">Azorhizobium oxalatiphilum</name>
    <dbReference type="NCBI Taxonomy" id="980631"/>
    <lineage>
        <taxon>Bacteria</taxon>
        <taxon>Pseudomonadati</taxon>
        <taxon>Pseudomonadota</taxon>
        <taxon>Alphaproteobacteria</taxon>
        <taxon>Hyphomicrobiales</taxon>
        <taxon>Xanthobacteraceae</taxon>
        <taxon>Azorhizobium</taxon>
    </lineage>
</organism>
<evidence type="ECO:0000313" key="1">
    <source>
        <dbReference type="EMBL" id="GGF73732.1"/>
    </source>
</evidence>
<keyword evidence="2" id="KW-1185">Reference proteome</keyword>
<accession>A0A917C622</accession>
<comment type="caution">
    <text evidence="1">The sequence shown here is derived from an EMBL/GenBank/DDBJ whole genome shotgun (WGS) entry which is preliminary data.</text>
</comment>